<evidence type="ECO:0000313" key="2">
    <source>
        <dbReference type="Proteomes" id="UP000192907"/>
    </source>
</evidence>
<reference evidence="2" key="1">
    <citation type="submission" date="2017-04" db="EMBL/GenBank/DDBJ databases">
        <authorList>
            <person name="Varghese N."/>
            <person name="Submissions S."/>
        </authorList>
    </citation>
    <scope>NUCLEOTIDE SEQUENCE [LARGE SCALE GENOMIC DNA]</scope>
    <source>
        <strain evidence="2">RKEM611</strain>
    </source>
</reference>
<dbReference type="RefSeq" id="WP_132325954.1">
    <property type="nucleotide sequence ID" value="NZ_FWZT01000010.1"/>
</dbReference>
<dbReference type="Proteomes" id="UP000192907">
    <property type="component" value="Unassembled WGS sequence"/>
</dbReference>
<keyword evidence="2" id="KW-1185">Reference proteome</keyword>
<gene>
    <name evidence="1" type="ORF">SAMN06296036_110192</name>
</gene>
<proteinExistence type="predicted"/>
<dbReference type="PROSITE" id="PS51257">
    <property type="entry name" value="PROKAR_LIPOPROTEIN"/>
    <property type="match status" value="1"/>
</dbReference>
<sequence>MKHTVFFFMIFVTGCKLFDYSPSITREPQKILNEPNSEEDHLSEDVEKIESIDANIEKPSEEAIEQELQTVSKLIEEVKVPSKSLDCNPVTLECLGYPVQFQQKIGPTFFSDMTNYGTQINQSEQKCNFARRALIYSFPDGIVYSSVSEDKYNAYSKDVVYRYGCEIPGTKNPYEEELKLSYEGDNKTTLASLGYNVAQGSYAKLESFADDMKKAKKITQIEHDCNWAVRPLIYIFPDAVVYTLPKLDSFNVFDRNTVLRNGCKF</sequence>
<protein>
    <recommendedName>
        <fullName evidence="3">Lipoprotein</fullName>
    </recommendedName>
</protein>
<dbReference type="EMBL" id="FWZT01000010">
    <property type="protein sequence ID" value="SMF35009.1"/>
    <property type="molecule type" value="Genomic_DNA"/>
</dbReference>
<dbReference type="AlphaFoldDB" id="A0A1Y6BYR3"/>
<organism evidence="1 2">
    <name type="scientific">Pseudobacteriovorax antillogorgiicola</name>
    <dbReference type="NCBI Taxonomy" id="1513793"/>
    <lineage>
        <taxon>Bacteria</taxon>
        <taxon>Pseudomonadati</taxon>
        <taxon>Bdellovibrionota</taxon>
        <taxon>Oligoflexia</taxon>
        <taxon>Oligoflexales</taxon>
        <taxon>Pseudobacteriovoracaceae</taxon>
        <taxon>Pseudobacteriovorax</taxon>
    </lineage>
</organism>
<evidence type="ECO:0000313" key="1">
    <source>
        <dbReference type="EMBL" id="SMF35009.1"/>
    </source>
</evidence>
<accession>A0A1Y6BYR3</accession>
<name>A0A1Y6BYR3_9BACT</name>
<evidence type="ECO:0008006" key="3">
    <source>
        <dbReference type="Google" id="ProtNLM"/>
    </source>
</evidence>
<dbReference type="OrthoDB" id="10015821at2"/>